<evidence type="ECO:0000313" key="2">
    <source>
        <dbReference type="Proteomes" id="UP001501447"/>
    </source>
</evidence>
<name>A0ABN3QPW1_9ACTN</name>
<evidence type="ECO:0008006" key="3">
    <source>
        <dbReference type="Google" id="ProtNLM"/>
    </source>
</evidence>
<comment type="caution">
    <text evidence="1">The sequence shown here is derived from an EMBL/GenBank/DDBJ whole genome shotgun (WGS) entry which is preliminary data.</text>
</comment>
<keyword evidence="2" id="KW-1185">Reference proteome</keyword>
<protein>
    <recommendedName>
        <fullName evidence="3">ATP-binding protein</fullName>
    </recommendedName>
</protein>
<gene>
    <name evidence="1" type="ORF">GCM10009863_55230</name>
</gene>
<sequence length="100" mass="10559">MRSYACAKACAHVSASIMSAYATHRHRAYVRTALLGHPAWSPSGAPARLHQLDDRGIRYGSGPSENVAAVVAELAANAVVHGHVPGRDFELALSCPEPLS</sequence>
<organism evidence="1 2">
    <name type="scientific">Streptomyces axinellae</name>
    <dbReference type="NCBI Taxonomy" id="552788"/>
    <lineage>
        <taxon>Bacteria</taxon>
        <taxon>Bacillati</taxon>
        <taxon>Actinomycetota</taxon>
        <taxon>Actinomycetes</taxon>
        <taxon>Kitasatosporales</taxon>
        <taxon>Streptomycetaceae</taxon>
        <taxon>Streptomyces</taxon>
    </lineage>
</organism>
<dbReference type="Proteomes" id="UP001501447">
    <property type="component" value="Unassembled WGS sequence"/>
</dbReference>
<dbReference type="EMBL" id="BAAARJ010000021">
    <property type="protein sequence ID" value="GAA2632217.1"/>
    <property type="molecule type" value="Genomic_DNA"/>
</dbReference>
<reference evidence="1 2" key="1">
    <citation type="journal article" date="2019" name="Int. J. Syst. Evol. Microbiol.">
        <title>The Global Catalogue of Microorganisms (GCM) 10K type strain sequencing project: providing services to taxonomists for standard genome sequencing and annotation.</title>
        <authorList>
            <consortium name="The Broad Institute Genomics Platform"/>
            <consortium name="The Broad Institute Genome Sequencing Center for Infectious Disease"/>
            <person name="Wu L."/>
            <person name="Ma J."/>
        </authorList>
    </citation>
    <scope>NUCLEOTIDE SEQUENCE [LARGE SCALE GENOMIC DNA]</scope>
    <source>
        <strain evidence="1 2">JCM 16373</strain>
    </source>
</reference>
<evidence type="ECO:0000313" key="1">
    <source>
        <dbReference type="EMBL" id="GAA2632217.1"/>
    </source>
</evidence>
<proteinExistence type="predicted"/>
<accession>A0ABN3QPW1</accession>